<dbReference type="AlphaFoldDB" id="A8VM53"/>
<dbReference type="EMBL" id="EU180067">
    <property type="protein sequence ID" value="ABW23508.1"/>
    <property type="molecule type" value="mRNA"/>
</dbReference>
<name>A8VM53_HYAAI</name>
<dbReference type="Gene3D" id="2.40.128.20">
    <property type="match status" value="1"/>
</dbReference>
<feature type="chain" id="PRO_5002728698" evidence="1">
    <location>
        <begin position="19"/>
        <end position="224"/>
    </location>
</feature>
<accession>A8VM53</accession>
<organism evidence="2">
    <name type="scientific">Hyalomma asiaticum</name>
    <name type="common">Tick</name>
    <dbReference type="NCBI Taxonomy" id="266040"/>
    <lineage>
        <taxon>Eukaryota</taxon>
        <taxon>Metazoa</taxon>
        <taxon>Ecdysozoa</taxon>
        <taxon>Arthropoda</taxon>
        <taxon>Chelicerata</taxon>
        <taxon>Arachnida</taxon>
        <taxon>Acari</taxon>
        <taxon>Parasitiformes</taxon>
        <taxon>Ixodida</taxon>
        <taxon>Ixodoidea</taxon>
        <taxon>Ixodidae</taxon>
        <taxon>Hyalomminae</taxon>
        <taxon>Hyalomma</taxon>
    </lineage>
</organism>
<dbReference type="InterPro" id="IPR012674">
    <property type="entry name" value="Calycin"/>
</dbReference>
<reference evidence="2" key="1">
    <citation type="submission" date="2007-09" db="EMBL/GenBank/DDBJ databases">
        <title>Molecular cloning and expression pattern analysis of the p27 gene from Hyalomma asiaticum.</title>
        <authorList>
            <person name="Wang Y."/>
            <person name="Zhou J."/>
            <person name="Zhou Y."/>
        </authorList>
    </citation>
    <scope>NUCLEOTIDE SEQUENCE</scope>
</reference>
<proteinExistence type="evidence at transcript level"/>
<gene>
    <name evidence="2" type="primary">p27</name>
</gene>
<feature type="signal peptide" evidence="1">
    <location>
        <begin position="1"/>
        <end position="18"/>
    </location>
</feature>
<evidence type="ECO:0000256" key="1">
    <source>
        <dbReference type="SAM" id="SignalP"/>
    </source>
</evidence>
<evidence type="ECO:0000313" key="2">
    <source>
        <dbReference type="EMBL" id="ABW23508.1"/>
    </source>
</evidence>
<protein>
    <submittedName>
        <fullName evidence="2">p27 protein</fullName>
    </submittedName>
</protein>
<keyword evidence="1" id="KW-0732">Signal</keyword>
<sequence>MRLGLVLLITGYSVFVDAETAWPIDYDDYSEDPTTARITTAPISNKPARKPSKKDKDAVVYSIEQFLDTTEEIWVYNSTEETNVTCRVDVIEGVDTLYAIVKRYSLSNGTISTIDGDAVLSSHPNLATVQDPPNEMKIESQSNSNPYETLIYMNENHDCGVFYVNYHSETHLLLGTWFELRIRNSSLAQGPDPVCSYYFEQYSSKQSVTYSYTPPCLCMLQYMP</sequence>